<evidence type="ECO:0000313" key="1">
    <source>
        <dbReference type="EMBL" id="OLN24781.1"/>
    </source>
</evidence>
<protein>
    <submittedName>
        <fullName evidence="1">Uncharacterized protein</fullName>
    </submittedName>
</protein>
<gene>
    <name evidence="1" type="ORF">DSOL_5404</name>
</gene>
<sequence>MFLNLLKTAALQVKPEDQPYYFRFFRYDDKLALLVLGVAQKLGVV</sequence>
<reference evidence="1 2" key="1">
    <citation type="submission" date="2016-09" db="EMBL/GenBank/DDBJ databases">
        <title>Complete genome of Desulfosporosinus sp. OL.</title>
        <authorList>
            <person name="Mardanov A."/>
            <person name="Beletsky A."/>
            <person name="Panova A."/>
            <person name="Karnachuk O."/>
            <person name="Ravin N."/>
        </authorList>
    </citation>
    <scope>NUCLEOTIDE SEQUENCE [LARGE SCALE GENOMIC DNA]</scope>
    <source>
        <strain evidence="1 2">OL</strain>
    </source>
</reference>
<organism evidence="1 2">
    <name type="scientific">Desulfosporosinus metallidurans</name>
    <dbReference type="NCBI Taxonomy" id="1888891"/>
    <lineage>
        <taxon>Bacteria</taxon>
        <taxon>Bacillati</taxon>
        <taxon>Bacillota</taxon>
        <taxon>Clostridia</taxon>
        <taxon>Eubacteriales</taxon>
        <taxon>Desulfitobacteriaceae</taxon>
        <taxon>Desulfosporosinus</taxon>
    </lineage>
</organism>
<dbReference type="EMBL" id="MLBF01000161">
    <property type="protein sequence ID" value="OLN24781.1"/>
    <property type="molecule type" value="Genomic_DNA"/>
</dbReference>
<evidence type="ECO:0000313" key="2">
    <source>
        <dbReference type="Proteomes" id="UP000186102"/>
    </source>
</evidence>
<comment type="caution">
    <text evidence="1">The sequence shown here is derived from an EMBL/GenBank/DDBJ whole genome shotgun (WGS) entry which is preliminary data.</text>
</comment>
<dbReference type="AlphaFoldDB" id="A0A1Q8QBU4"/>
<dbReference type="Proteomes" id="UP000186102">
    <property type="component" value="Unassembled WGS sequence"/>
</dbReference>
<accession>A0A1Q8QBU4</accession>
<keyword evidence="2" id="KW-1185">Reference proteome</keyword>
<name>A0A1Q8QBU4_9FIRM</name>
<proteinExistence type="predicted"/>